<dbReference type="GO" id="GO:0004553">
    <property type="term" value="F:hydrolase activity, hydrolyzing O-glycosyl compounds"/>
    <property type="evidence" value="ECO:0007669"/>
    <property type="project" value="InterPro"/>
</dbReference>
<organism evidence="8 9">
    <name type="scientific">Plectosphaerella plurivora</name>
    <dbReference type="NCBI Taxonomy" id="936078"/>
    <lineage>
        <taxon>Eukaryota</taxon>
        <taxon>Fungi</taxon>
        <taxon>Dikarya</taxon>
        <taxon>Ascomycota</taxon>
        <taxon>Pezizomycotina</taxon>
        <taxon>Sordariomycetes</taxon>
        <taxon>Hypocreomycetidae</taxon>
        <taxon>Glomerellales</taxon>
        <taxon>Plectosphaerellaceae</taxon>
        <taxon>Plectosphaerella</taxon>
    </lineage>
</organism>
<feature type="active site" description="Proton acceptor" evidence="4">
    <location>
        <position position="30"/>
    </location>
</feature>
<dbReference type="InterPro" id="IPR041542">
    <property type="entry name" value="GH43_C2"/>
</dbReference>
<dbReference type="GO" id="GO:0005975">
    <property type="term" value="P:carbohydrate metabolic process"/>
    <property type="evidence" value="ECO:0007669"/>
    <property type="project" value="InterPro"/>
</dbReference>
<dbReference type="PANTHER" id="PTHR42812:SF12">
    <property type="entry name" value="BETA-XYLOSIDASE-RELATED"/>
    <property type="match status" value="1"/>
</dbReference>
<comment type="similarity">
    <text evidence="1 6">Belongs to the glycosyl hydrolase 43 family.</text>
</comment>
<proteinExistence type="inferred from homology"/>
<evidence type="ECO:0000256" key="4">
    <source>
        <dbReference type="PIRSR" id="PIRSR606710-1"/>
    </source>
</evidence>
<sequence>MAPSLEVNDLESGNFVTEYQNPIIPGFAPDPSVVLVDGVYYLVTSSFHIFPGIPIYASRDLKTWTHISNAITRKSQVDLTQTLTKAVPLADGHTMIGAGGLFAPTIRHHDGTFYIICTNVGCEGAEFEASNFYITTTDITSGNWSDPIPVDLHGIDPSLFIDNDGRAYIQGSWRLPRTEQPTSTIKQWEINLKTGERIGETREIWTGYSCIYTEGPHIYRKDEWYYLLVAEGGTFEHHHLSLARSRSIWGPYEGCPSNPVLTGEGKDELVQDAGHGELFQDADGLWWATVLGVRKYGDGTRYPLGRESFLTPVDWPAGEWPVLHHPRETFRRALPRPATKGAAFPSSNRVADCHIRSPDLEKYKWSEDGTTVRMQSSSEDLTVAIGTASFVGKRQRRLDGATAETTLSLVGLDRLKPLRAGLAVYKDDFRHAAISFEASSSSVVLSVRNNAPEDTRIASASVAKDATALVFRLLTTLRQYQFEYCVVSGAGRGPWVVLGDVDTAEMTARDFTGTILGVYAHHEGGGEDEEQWAVFEEMEIDV</sequence>
<reference evidence="8" key="1">
    <citation type="journal article" date="2021" name="Nat. Commun.">
        <title>Genetic determinants of endophytism in the Arabidopsis root mycobiome.</title>
        <authorList>
            <person name="Mesny F."/>
            <person name="Miyauchi S."/>
            <person name="Thiergart T."/>
            <person name="Pickel B."/>
            <person name="Atanasova L."/>
            <person name="Karlsson M."/>
            <person name="Huettel B."/>
            <person name="Barry K.W."/>
            <person name="Haridas S."/>
            <person name="Chen C."/>
            <person name="Bauer D."/>
            <person name="Andreopoulos W."/>
            <person name="Pangilinan J."/>
            <person name="LaButti K."/>
            <person name="Riley R."/>
            <person name="Lipzen A."/>
            <person name="Clum A."/>
            <person name="Drula E."/>
            <person name="Henrissat B."/>
            <person name="Kohler A."/>
            <person name="Grigoriev I.V."/>
            <person name="Martin F.M."/>
            <person name="Hacquard S."/>
        </authorList>
    </citation>
    <scope>NUCLEOTIDE SEQUENCE</scope>
    <source>
        <strain evidence="8">MPI-SDFR-AT-0117</strain>
    </source>
</reference>
<dbReference type="EMBL" id="JAGSXJ010000027">
    <property type="protein sequence ID" value="KAH6672665.1"/>
    <property type="molecule type" value="Genomic_DNA"/>
</dbReference>
<dbReference type="SUPFAM" id="SSF75005">
    <property type="entry name" value="Arabinanase/levansucrase/invertase"/>
    <property type="match status" value="1"/>
</dbReference>
<feature type="domain" description="Beta-xylosidase C-terminal Concanavalin A-like" evidence="7">
    <location>
        <begin position="354"/>
        <end position="539"/>
    </location>
</feature>
<keyword evidence="2 6" id="KW-0378">Hydrolase</keyword>
<dbReference type="Gene3D" id="2.115.10.20">
    <property type="entry name" value="Glycosyl hydrolase domain, family 43"/>
    <property type="match status" value="1"/>
</dbReference>
<dbReference type="InterPro" id="IPR013320">
    <property type="entry name" value="ConA-like_dom_sf"/>
</dbReference>
<evidence type="ECO:0000256" key="5">
    <source>
        <dbReference type="PIRSR" id="PIRSR606710-2"/>
    </source>
</evidence>
<dbReference type="InterPro" id="IPR023296">
    <property type="entry name" value="Glyco_hydro_beta-prop_sf"/>
</dbReference>
<evidence type="ECO:0000256" key="2">
    <source>
        <dbReference type="ARBA" id="ARBA00022801"/>
    </source>
</evidence>
<dbReference type="OrthoDB" id="408373at2759"/>
<dbReference type="Pfam" id="PF17851">
    <property type="entry name" value="GH43_C2"/>
    <property type="match status" value="1"/>
</dbReference>
<name>A0A9P8V4N7_9PEZI</name>
<comment type="caution">
    <text evidence="8">The sequence shown here is derived from an EMBL/GenBank/DDBJ whole genome shotgun (WGS) entry which is preliminary data.</text>
</comment>
<evidence type="ECO:0000313" key="9">
    <source>
        <dbReference type="Proteomes" id="UP000770015"/>
    </source>
</evidence>
<dbReference type="SUPFAM" id="SSF49899">
    <property type="entry name" value="Concanavalin A-like lectins/glucanases"/>
    <property type="match status" value="1"/>
</dbReference>
<feature type="site" description="Important for catalytic activity, responsible for pKa modulation of the active site Glu and correct orientation of both the proton donor and substrate" evidence="5">
    <location>
        <position position="156"/>
    </location>
</feature>
<keyword evidence="9" id="KW-1185">Reference proteome</keyword>
<gene>
    <name evidence="8" type="ORF">F5X68DRAFT_158385</name>
</gene>
<keyword evidence="3 6" id="KW-0326">Glycosidase</keyword>
<evidence type="ECO:0000313" key="8">
    <source>
        <dbReference type="EMBL" id="KAH6672665.1"/>
    </source>
</evidence>
<dbReference type="Pfam" id="PF04616">
    <property type="entry name" value="Glyco_hydro_43"/>
    <property type="match status" value="1"/>
</dbReference>
<evidence type="ECO:0000256" key="3">
    <source>
        <dbReference type="ARBA" id="ARBA00023295"/>
    </source>
</evidence>
<dbReference type="AlphaFoldDB" id="A0A9P8V4N7"/>
<dbReference type="InterPro" id="IPR051795">
    <property type="entry name" value="Glycosyl_Hydrlase_43"/>
</dbReference>
<evidence type="ECO:0000256" key="6">
    <source>
        <dbReference type="RuleBase" id="RU361187"/>
    </source>
</evidence>
<feature type="active site" description="Proton donor" evidence="4">
    <location>
        <position position="214"/>
    </location>
</feature>
<accession>A0A9P8V4N7</accession>
<dbReference type="Gene3D" id="2.60.120.200">
    <property type="match status" value="1"/>
</dbReference>
<dbReference type="InterPro" id="IPR006710">
    <property type="entry name" value="Glyco_hydro_43"/>
</dbReference>
<dbReference type="Proteomes" id="UP000770015">
    <property type="component" value="Unassembled WGS sequence"/>
</dbReference>
<dbReference type="PANTHER" id="PTHR42812">
    <property type="entry name" value="BETA-XYLOSIDASE"/>
    <property type="match status" value="1"/>
</dbReference>
<protein>
    <submittedName>
        <fullName evidence="8">Glycosyl hydrolase</fullName>
    </submittedName>
</protein>
<dbReference type="CDD" id="cd18617">
    <property type="entry name" value="GH43_XynB-like"/>
    <property type="match status" value="1"/>
</dbReference>
<evidence type="ECO:0000259" key="7">
    <source>
        <dbReference type="Pfam" id="PF17851"/>
    </source>
</evidence>
<evidence type="ECO:0000256" key="1">
    <source>
        <dbReference type="ARBA" id="ARBA00009865"/>
    </source>
</evidence>